<reference evidence="3 4" key="1">
    <citation type="submission" date="2010-11" db="EMBL/GenBank/DDBJ databases">
        <title>Complete sequence of Halanaerobium sp. sapolanicus.</title>
        <authorList>
            <consortium name="US DOE Joint Genome Institute"/>
            <person name="Lucas S."/>
            <person name="Copeland A."/>
            <person name="Lapidus A."/>
            <person name="Cheng J.-F."/>
            <person name="Bruce D."/>
            <person name="Goodwin L."/>
            <person name="Pitluck S."/>
            <person name="Davenport K."/>
            <person name="Detter J.C."/>
            <person name="Han C."/>
            <person name="Tapia R."/>
            <person name="Land M."/>
            <person name="Hauser L."/>
            <person name="Jeffries C."/>
            <person name="Kyrpides N."/>
            <person name="Ivanova N."/>
            <person name="Mikhailova N."/>
            <person name="Begemann M.B."/>
            <person name="Mormile M.R."/>
            <person name="Wall J.D."/>
            <person name="Elias D.A."/>
            <person name="Woyke T."/>
        </authorList>
    </citation>
    <scope>NUCLEOTIDE SEQUENCE [LARGE SCALE GENOMIC DNA]</scope>
    <source>
        <strain evidence="4">sapolanicus</strain>
    </source>
</reference>
<feature type="coiled-coil region" evidence="1">
    <location>
        <begin position="24"/>
        <end position="51"/>
    </location>
</feature>
<dbReference type="Proteomes" id="UP000007434">
    <property type="component" value="Chromosome"/>
</dbReference>
<evidence type="ECO:0000313" key="4">
    <source>
        <dbReference type="Proteomes" id="UP000007434"/>
    </source>
</evidence>
<keyword evidence="1" id="KW-0175">Coiled coil</keyword>
<keyword evidence="2" id="KW-1133">Transmembrane helix</keyword>
<evidence type="ECO:0000256" key="2">
    <source>
        <dbReference type="SAM" id="Phobius"/>
    </source>
</evidence>
<keyword evidence="2" id="KW-0472">Membrane</keyword>
<feature type="transmembrane region" description="Helical" evidence="2">
    <location>
        <begin position="6"/>
        <end position="26"/>
    </location>
</feature>
<dbReference type="KEGG" id="has:Halsa_0811"/>
<proteinExistence type="predicted"/>
<keyword evidence="2" id="KW-0812">Transmembrane</keyword>
<gene>
    <name evidence="3" type="ordered locus">Halsa_0811</name>
</gene>
<sequence>MIEDSLFRIISLAILMIVTGIGWYKIKLEKLKNEKEDHKKIKEEAKNEGIKFSVVLGVIYMVVILGISG</sequence>
<evidence type="ECO:0000313" key="3">
    <source>
        <dbReference type="EMBL" id="ADQ14258.1"/>
    </source>
</evidence>
<feature type="transmembrane region" description="Helical" evidence="2">
    <location>
        <begin position="49"/>
        <end position="68"/>
    </location>
</feature>
<dbReference type="EMBL" id="CP002304">
    <property type="protein sequence ID" value="ADQ14258.1"/>
    <property type="molecule type" value="Genomic_DNA"/>
</dbReference>
<organism evidence="3 4">
    <name type="scientific">Halanaerobium hydrogeniformans</name>
    <name type="common">Halanaerobium sp. (strain sapolanicus)</name>
    <dbReference type="NCBI Taxonomy" id="656519"/>
    <lineage>
        <taxon>Bacteria</taxon>
        <taxon>Bacillati</taxon>
        <taxon>Bacillota</taxon>
        <taxon>Clostridia</taxon>
        <taxon>Halanaerobiales</taxon>
        <taxon>Halanaerobiaceae</taxon>
        <taxon>Halanaerobium</taxon>
    </lineage>
</organism>
<name>E4RN41_HALHG</name>
<dbReference type="HOGENOM" id="CLU_2770156_0_0_9"/>
<protein>
    <submittedName>
        <fullName evidence="3">Uncharacterized protein</fullName>
    </submittedName>
</protein>
<dbReference type="STRING" id="656519.Halsa_0811"/>
<evidence type="ECO:0000256" key="1">
    <source>
        <dbReference type="SAM" id="Coils"/>
    </source>
</evidence>
<accession>E4RN41</accession>
<reference evidence="3 4" key="2">
    <citation type="journal article" date="2011" name="J. Bacteriol.">
        <title>Complete Genome Sequence of the Haloalkaliphilic, Hydrogen Producing Halanaerobium hydrogenoformans.</title>
        <authorList>
            <person name="Brown S.D."/>
            <person name="Begemann M.B."/>
            <person name="Mormile M.R."/>
            <person name="Wall J.D."/>
            <person name="Han C.S."/>
            <person name="Goodwin L.A."/>
            <person name="Pitluck S."/>
            <person name="Land M.L."/>
            <person name="Hauser L.J."/>
            <person name="Elias D.A."/>
        </authorList>
    </citation>
    <scope>NUCLEOTIDE SEQUENCE [LARGE SCALE GENOMIC DNA]</scope>
    <source>
        <strain evidence="4">sapolanicus</strain>
    </source>
</reference>
<keyword evidence="4" id="KW-1185">Reference proteome</keyword>
<dbReference type="RefSeq" id="WP_013405349.1">
    <property type="nucleotide sequence ID" value="NC_014654.1"/>
</dbReference>
<dbReference type="AlphaFoldDB" id="E4RN41"/>